<dbReference type="Proteomes" id="UP000248553">
    <property type="component" value="Unassembled WGS sequence"/>
</dbReference>
<evidence type="ECO:0000313" key="2">
    <source>
        <dbReference type="Proteomes" id="UP000248553"/>
    </source>
</evidence>
<dbReference type="EMBL" id="QHKM01000002">
    <property type="protein sequence ID" value="RAK68286.1"/>
    <property type="molecule type" value="Genomic_DNA"/>
</dbReference>
<protein>
    <submittedName>
        <fullName evidence="1">Uncharacterized protein</fullName>
    </submittedName>
</protein>
<proteinExistence type="predicted"/>
<evidence type="ECO:0000313" key="1">
    <source>
        <dbReference type="EMBL" id="RAK68286.1"/>
    </source>
</evidence>
<sequence>MDWYVDVRRPDVCLHKLVSQNNFGLFYIISPLSSHWTTCYFINGSRGVSVIRWTGAGQTEKDVRKALDRHREDLGATQADSILHYFDK</sequence>
<keyword evidence="2" id="KW-1185">Reference proteome</keyword>
<comment type="caution">
    <text evidence="1">The sequence shown here is derived from an EMBL/GenBank/DDBJ whole genome shotgun (WGS) entry which is preliminary data.</text>
</comment>
<dbReference type="AlphaFoldDB" id="A0A328BQK9"/>
<reference evidence="2" key="1">
    <citation type="submission" date="2018-05" db="EMBL/GenBank/DDBJ databases">
        <authorList>
            <person name="Nie L."/>
        </authorList>
    </citation>
    <scope>NUCLEOTIDE SEQUENCE [LARGE SCALE GENOMIC DNA]</scope>
    <source>
        <strain evidence="2">NL</strain>
    </source>
</reference>
<gene>
    <name evidence="1" type="ORF">DLM85_09680</name>
</gene>
<name>A0A328BQK9_9BACT</name>
<organism evidence="1 2">
    <name type="scientific">Hymenobacter edaphi</name>
    <dbReference type="NCBI Taxonomy" id="2211146"/>
    <lineage>
        <taxon>Bacteria</taxon>
        <taxon>Pseudomonadati</taxon>
        <taxon>Bacteroidota</taxon>
        <taxon>Cytophagia</taxon>
        <taxon>Cytophagales</taxon>
        <taxon>Hymenobacteraceae</taxon>
        <taxon>Hymenobacter</taxon>
    </lineage>
</organism>
<accession>A0A328BQK9</accession>